<dbReference type="InterPro" id="IPR000326">
    <property type="entry name" value="PAP2/HPO"/>
</dbReference>
<comment type="caution">
    <text evidence="9">The sequence shown here is derived from an EMBL/GenBank/DDBJ whole genome shotgun (WGS) entry which is preliminary data.</text>
</comment>
<dbReference type="EMBL" id="MKVH01000024">
    <property type="protein sequence ID" value="OJX56720.1"/>
    <property type="molecule type" value="Genomic_DNA"/>
</dbReference>
<dbReference type="PROSITE" id="PS51257">
    <property type="entry name" value="PROKAR_LIPOPROTEIN"/>
    <property type="match status" value="1"/>
</dbReference>
<evidence type="ECO:0000256" key="2">
    <source>
        <dbReference type="ARBA" id="ARBA00022475"/>
    </source>
</evidence>
<dbReference type="SUPFAM" id="SSF48317">
    <property type="entry name" value="Acid phosphatase/Vanadium-dependent haloperoxidase"/>
    <property type="match status" value="1"/>
</dbReference>
<organism evidence="9 10">
    <name type="scientific">Candidatus Kapaibacterium thiocyanatum</name>
    <dbReference type="NCBI Taxonomy" id="1895771"/>
    <lineage>
        <taxon>Bacteria</taxon>
        <taxon>Pseudomonadati</taxon>
        <taxon>Candidatus Kapaibacteriota</taxon>
        <taxon>Candidatus Kapaibacteriia</taxon>
        <taxon>Candidatus Kapaibacteriales</taxon>
        <taxon>Candidatus Kapaibacteriaceae</taxon>
        <taxon>Candidatus Kapaibacterium</taxon>
    </lineage>
</organism>
<dbReference type="GO" id="GO:0016787">
    <property type="term" value="F:hydrolase activity"/>
    <property type="evidence" value="ECO:0007669"/>
    <property type="project" value="UniProtKB-KW"/>
</dbReference>
<dbReference type="Pfam" id="PF01569">
    <property type="entry name" value="PAP2"/>
    <property type="match status" value="1"/>
</dbReference>
<feature type="transmembrane region" description="Helical" evidence="7">
    <location>
        <begin position="122"/>
        <end position="144"/>
    </location>
</feature>
<name>A0A1M3KWF0_9BACT</name>
<protein>
    <recommendedName>
        <fullName evidence="8">Phosphatidic acid phosphatase type 2/haloperoxidase domain-containing protein</fullName>
    </recommendedName>
</protein>
<evidence type="ECO:0000256" key="4">
    <source>
        <dbReference type="ARBA" id="ARBA00022801"/>
    </source>
</evidence>
<keyword evidence="2" id="KW-1003">Cell membrane</keyword>
<dbReference type="Proteomes" id="UP000184233">
    <property type="component" value="Unassembled WGS sequence"/>
</dbReference>
<accession>A0A1M3KWF0</accession>
<keyword evidence="5 7" id="KW-1133">Transmembrane helix</keyword>
<dbReference type="SMART" id="SM00014">
    <property type="entry name" value="acidPPc"/>
    <property type="match status" value="1"/>
</dbReference>
<dbReference type="GO" id="GO:0005886">
    <property type="term" value="C:plasma membrane"/>
    <property type="evidence" value="ECO:0007669"/>
    <property type="project" value="UniProtKB-SubCell"/>
</dbReference>
<dbReference type="PANTHER" id="PTHR14969:SF62">
    <property type="entry name" value="DECAPRENYLPHOSPHORYL-5-PHOSPHORIBOSE PHOSPHATASE RV3807C-RELATED"/>
    <property type="match status" value="1"/>
</dbReference>
<evidence type="ECO:0000259" key="8">
    <source>
        <dbReference type="SMART" id="SM00014"/>
    </source>
</evidence>
<evidence type="ECO:0000256" key="1">
    <source>
        <dbReference type="ARBA" id="ARBA00004651"/>
    </source>
</evidence>
<comment type="subcellular location">
    <subcellularLocation>
        <location evidence="1">Cell membrane</location>
        <topology evidence="1">Multi-pass membrane protein</topology>
    </subcellularLocation>
</comment>
<evidence type="ECO:0000313" key="10">
    <source>
        <dbReference type="Proteomes" id="UP000184233"/>
    </source>
</evidence>
<keyword evidence="6 7" id="KW-0472">Membrane</keyword>
<dbReference type="PANTHER" id="PTHR14969">
    <property type="entry name" value="SPHINGOSINE-1-PHOSPHATE PHOSPHOHYDROLASE"/>
    <property type="match status" value="1"/>
</dbReference>
<sequence length="204" mass="22508">MRQRILILLAGSIACGISMMWIDVPLAHWIHDHQTPWMLTLGGWLEEAGKSHWILLVAAVVAAVAWGHDRDVARRHLALFTAVATSGIAANIVKIFVSRSRPPLLIDQSISSAAPFTFSMDYLWQSFPSGHSTTGLAIAVAGSFAWPRMRWLAWGLGLSIAAGRLLYNVHYLSDVIAGSMLGILFSWLAIAFWCPGDDRKMRDN</sequence>
<feature type="domain" description="Phosphatidic acid phosphatase type 2/haloperoxidase" evidence="8">
    <location>
        <begin position="77"/>
        <end position="190"/>
    </location>
</feature>
<gene>
    <name evidence="9" type="ORF">BGO89_09275</name>
</gene>
<evidence type="ECO:0000256" key="6">
    <source>
        <dbReference type="ARBA" id="ARBA00023136"/>
    </source>
</evidence>
<feature type="transmembrane region" description="Helical" evidence="7">
    <location>
        <begin position="175"/>
        <end position="194"/>
    </location>
</feature>
<feature type="transmembrane region" description="Helical" evidence="7">
    <location>
        <begin position="151"/>
        <end position="169"/>
    </location>
</feature>
<feature type="transmembrane region" description="Helical" evidence="7">
    <location>
        <begin position="77"/>
        <end position="97"/>
    </location>
</feature>
<evidence type="ECO:0000256" key="3">
    <source>
        <dbReference type="ARBA" id="ARBA00022692"/>
    </source>
</evidence>
<keyword evidence="3 7" id="KW-0812">Transmembrane</keyword>
<proteinExistence type="predicted"/>
<evidence type="ECO:0000256" key="5">
    <source>
        <dbReference type="ARBA" id="ARBA00022989"/>
    </source>
</evidence>
<reference evidence="9 10" key="1">
    <citation type="submission" date="2016-09" db="EMBL/GenBank/DDBJ databases">
        <title>Genome-resolved meta-omics ties microbial dynamics to process performance in biotechnology for thiocyanate degradation.</title>
        <authorList>
            <person name="Kantor R.S."/>
            <person name="Huddy R.J."/>
            <person name="Iyer R."/>
            <person name="Thomas B.C."/>
            <person name="Brown C.T."/>
            <person name="Anantharaman K."/>
            <person name="Tringe S."/>
            <person name="Hettich R.L."/>
            <person name="Harrison S.T."/>
            <person name="Banfield J.F."/>
        </authorList>
    </citation>
    <scope>NUCLEOTIDE SEQUENCE [LARGE SCALE GENOMIC DNA]</scope>
    <source>
        <strain evidence="9">59-99</strain>
    </source>
</reference>
<feature type="transmembrane region" description="Helical" evidence="7">
    <location>
        <begin position="51"/>
        <end position="68"/>
    </location>
</feature>
<dbReference type="STRING" id="1895771.BGO89_09275"/>
<dbReference type="AlphaFoldDB" id="A0A1M3KWF0"/>
<evidence type="ECO:0000256" key="7">
    <source>
        <dbReference type="SAM" id="Phobius"/>
    </source>
</evidence>
<dbReference type="InterPro" id="IPR036938">
    <property type="entry name" value="PAP2/HPO_sf"/>
</dbReference>
<evidence type="ECO:0000313" key="9">
    <source>
        <dbReference type="EMBL" id="OJX56720.1"/>
    </source>
</evidence>
<dbReference type="Gene3D" id="1.20.144.10">
    <property type="entry name" value="Phosphatidic acid phosphatase type 2/haloperoxidase"/>
    <property type="match status" value="1"/>
</dbReference>
<keyword evidence="4" id="KW-0378">Hydrolase</keyword>